<reference evidence="3 4" key="1">
    <citation type="submission" date="2014-04" db="EMBL/GenBank/DDBJ databases">
        <title>A comprehensive comparison of genomes of Erythrobacter spp. strains.</title>
        <authorList>
            <person name="Zheng Q."/>
        </authorList>
    </citation>
    <scope>NUCLEOTIDE SEQUENCE [LARGE SCALE GENOMIC DNA]</scope>
    <source>
        <strain evidence="3 4">DSM 6997</strain>
    </source>
</reference>
<comment type="caution">
    <text evidence="3">The sequence shown here is derived from an EMBL/GenBank/DDBJ whole genome shotgun (WGS) entry which is preliminary data.</text>
</comment>
<dbReference type="PROSITE" id="PS51257">
    <property type="entry name" value="PROKAR_LIPOPROTEIN"/>
    <property type="match status" value="1"/>
</dbReference>
<dbReference type="OrthoDB" id="7201546at2"/>
<feature type="signal peptide" evidence="2">
    <location>
        <begin position="1"/>
        <end position="24"/>
    </location>
</feature>
<evidence type="ECO:0000313" key="4">
    <source>
        <dbReference type="Proteomes" id="UP000027647"/>
    </source>
</evidence>
<dbReference type="RefSeq" id="WP_034961448.1">
    <property type="nucleotide sequence ID" value="NZ_JMIW01000007.1"/>
</dbReference>
<evidence type="ECO:0000256" key="1">
    <source>
        <dbReference type="SAM" id="MobiDB-lite"/>
    </source>
</evidence>
<evidence type="ECO:0000313" key="3">
    <source>
        <dbReference type="EMBL" id="KEO88722.1"/>
    </source>
</evidence>
<organism evidence="3 4">
    <name type="scientific">Erythrobacter longus</name>
    <dbReference type="NCBI Taxonomy" id="1044"/>
    <lineage>
        <taxon>Bacteria</taxon>
        <taxon>Pseudomonadati</taxon>
        <taxon>Pseudomonadota</taxon>
        <taxon>Alphaproteobacteria</taxon>
        <taxon>Sphingomonadales</taxon>
        <taxon>Erythrobacteraceae</taxon>
        <taxon>Erythrobacter/Porphyrobacter group</taxon>
        <taxon>Erythrobacter</taxon>
    </lineage>
</organism>
<proteinExistence type="predicted"/>
<feature type="region of interest" description="Disordered" evidence="1">
    <location>
        <begin position="189"/>
        <end position="211"/>
    </location>
</feature>
<keyword evidence="2" id="KW-0732">Signal</keyword>
<feature type="chain" id="PRO_5001697421" description="Lipoprotein" evidence="2">
    <location>
        <begin position="25"/>
        <end position="255"/>
    </location>
</feature>
<accession>A0A074MSX2</accession>
<dbReference type="eggNOG" id="ENOG5031DD2">
    <property type="taxonomic scope" value="Bacteria"/>
</dbReference>
<dbReference type="AlphaFoldDB" id="A0A074MSX2"/>
<dbReference type="Proteomes" id="UP000027647">
    <property type="component" value="Unassembled WGS sequence"/>
</dbReference>
<dbReference type="EMBL" id="JMIW01000007">
    <property type="protein sequence ID" value="KEO88722.1"/>
    <property type="molecule type" value="Genomic_DNA"/>
</dbReference>
<keyword evidence="4" id="KW-1185">Reference proteome</keyword>
<evidence type="ECO:0008006" key="5">
    <source>
        <dbReference type="Google" id="ProtNLM"/>
    </source>
</evidence>
<sequence>MKRVLTYGLIGVAAVSLSACTSSAPRGPSNKVIERVLAKAPGEAQPSTIVSTEIAYARAAQEQGFAGAALAFAAPGAQIHLRSGVAPIQAIAPALEEAGVQTQWGPRVVVQSCDGSLAMSQGRFVDGEGRVGNYVTTWARQSDGDFKWTYDAAGLDDPQPPKRRVFEDGDIVVTALDLVEGLVATCPRAGETVPPAPPVPEGTGGASAMQVSRDGTLRWRWEHREGDMKYVTAQYFFEGEWVTAIEETLASAPNE</sequence>
<dbReference type="STRING" id="1044.EH31_14875"/>
<gene>
    <name evidence="3" type="ORF">EH31_14875</name>
</gene>
<evidence type="ECO:0000256" key="2">
    <source>
        <dbReference type="SAM" id="SignalP"/>
    </source>
</evidence>
<name>A0A074MSX2_ERYLO</name>
<protein>
    <recommendedName>
        <fullName evidence="5">Lipoprotein</fullName>
    </recommendedName>
</protein>